<comment type="similarity">
    <text evidence="2">Belongs to the UPF0053 family.</text>
</comment>
<dbReference type="SUPFAM" id="SSF54631">
    <property type="entry name" value="CBS-domain pair"/>
    <property type="match status" value="1"/>
</dbReference>
<dbReference type="EMBL" id="JACMYG010000012">
    <property type="protein sequence ID" value="MBC2690956.1"/>
    <property type="molecule type" value="Genomic_DNA"/>
</dbReference>
<dbReference type="AlphaFoldDB" id="A0A7X1KYK9"/>
<dbReference type="PROSITE" id="PS51371">
    <property type="entry name" value="CBS"/>
    <property type="match status" value="2"/>
</dbReference>
<dbReference type="InterPro" id="IPR046342">
    <property type="entry name" value="CBS_dom_sf"/>
</dbReference>
<dbReference type="GO" id="GO:0005886">
    <property type="term" value="C:plasma membrane"/>
    <property type="evidence" value="ECO:0007669"/>
    <property type="project" value="UniProtKB-SubCell"/>
</dbReference>
<keyword evidence="7" id="KW-1133">Transmembrane helix</keyword>
<proteinExistence type="inferred from homology"/>
<keyword evidence="5 6" id="KW-0129">CBS domain</keyword>
<feature type="transmembrane region" description="Helical" evidence="7">
    <location>
        <begin position="88"/>
        <end position="105"/>
    </location>
</feature>
<comment type="subcellular location">
    <subcellularLocation>
        <location evidence="1">Cell membrane</location>
        <topology evidence="1">Multi-pass membrane protein</topology>
    </subcellularLocation>
</comment>
<dbReference type="Proteomes" id="UP000526003">
    <property type="component" value="Unassembled WGS sequence"/>
</dbReference>
<feature type="transmembrane region" description="Helical" evidence="7">
    <location>
        <begin position="154"/>
        <end position="172"/>
    </location>
</feature>
<feature type="domain" description="CBS" evidence="8">
    <location>
        <begin position="372"/>
        <end position="429"/>
    </location>
</feature>
<feature type="transmembrane region" description="Helical" evidence="7">
    <location>
        <begin position="184"/>
        <end position="207"/>
    </location>
</feature>
<dbReference type="Pfam" id="PF00571">
    <property type="entry name" value="CBS"/>
    <property type="match status" value="1"/>
</dbReference>
<evidence type="ECO:0000256" key="5">
    <source>
        <dbReference type="ARBA" id="ARBA00023122"/>
    </source>
</evidence>
<gene>
    <name evidence="9" type="ORF">H7995_14240</name>
</gene>
<keyword evidence="4" id="KW-0677">Repeat</keyword>
<feature type="transmembrane region" description="Helical" evidence="7">
    <location>
        <begin position="12"/>
        <end position="34"/>
    </location>
</feature>
<accession>A0A7X1KYK9</accession>
<keyword evidence="7" id="KW-0812">Transmembrane</keyword>
<dbReference type="Pfam" id="PF03741">
    <property type="entry name" value="TerC"/>
    <property type="match status" value="1"/>
</dbReference>
<dbReference type="InterPro" id="IPR044751">
    <property type="entry name" value="Ion_transp-like_CBS"/>
</dbReference>
<evidence type="ECO:0000256" key="7">
    <source>
        <dbReference type="SAM" id="Phobius"/>
    </source>
</evidence>
<feature type="transmembrane region" description="Helical" evidence="7">
    <location>
        <begin position="213"/>
        <end position="231"/>
    </location>
</feature>
<dbReference type="PANTHER" id="PTHR22777:SF30">
    <property type="entry name" value="UPF0053 PROTEIN YEGH"/>
    <property type="match status" value="1"/>
</dbReference>
<organism evidence="9 10">
    <name type="scientific">Pseudomonas kielensis</name>
    <dbReference type="NCBI Taxonomy" id="2762577"/>
    <lineage>
        <taxon>Bacteria</taxon>
        <taxon>Pseudomonadati</taxon>
        <taxon>Pseudomonadota</taxon>
        <taxon>Gammaproteobacteria</taxon>
        <taxon>Pseudomonadales</taxon>
        <taxon>Pseudomonadaceae</taxon>
        <taxon>Pseudomonas</taxon>
    </lineage>
</organism>
<keyword evidence="7" id="KW-0472">Membrane</keyword>
<dbReference type="Pfam" id="PF03471">
    <property type="entry name" value="CorC_HlyC"/>
    <property type="match status" value="1"/>
</dbReference>
<dbReference type="RefSeq" id="WP_166591813.1">
    <property type="nucleotide sequence ID" value="NZ_CP090311.1"/>
</dbReference>
<dbReference type="CDD" id="cd04590">
    <property type="entry name" value="CBS_pair_CorC_HlyC_assoc"/>
    <property type="match status" value="1"/>
</dbReference>
<evidence type="ECO:0000313" key="10">
    <source>
        <dbReference type="Proteomes" id="UP000526003"/>
    </source>
</evidence>
<sequence>MEWIADPTAWLGLLTLIVLELVLGIDNLVFIAILADKLPPEQRDRARVIGLSLALLMRLGLLASISWMVTLTEPLIEVFDKVFSGRDLIMLFGGVFLLFKATMELHERLEGHVATHTGTSAYARFWPIVAQIVVLDAVFSLDAVITAVGMVEHLSVMMIAVVFSIGLMIIASKPLTRFVNSHPTVIMLCLGFLMMIGFSLTAEGLGFHIPKGYLYAAIGFSILIELFNQLARARRKKSLQGHRPMRERTAHAVLRLLGGRTLHADEVGEEIADMLDGTEADQVFDRRERVMISGVLQLAERPIRSAMTPRAEVDYIDLADSAETIRTTLMHSSYSRLPLIREGRIDEPLGFVHKKELLKELLAGHQPNLEAMARTSINLLENFSILNALEQMRKESTHIAFVVNEFGDFIGLLTMTDILESIAGELPDASEIEGPNIVAQGNGFLVSGALNLSQIRQQIGFQAKATDDYQTLAGLVMSLLDRLPVIGDTLTCQGWNLTVVEVEERRVTRVLLSPVLPS</sequence>
<evidence type="ECO:0000313" key="9">
    <source>
        <dbReference type="EMBL" id="MBC2690956.1"/>
    </source>
</evidence>
<evidence type="ECO:0000256" key="1">
    <source>
        <dbReference type="ARBA" id="ARBA00004651"/>
    </source>
</evidence>
<feature type="domain" description="CBS" evidence="8">
    <location>
        <begin position="307"/>
        <end position="367"/>
    </location>
</feature>
<evidence type="ECO:0000259" key="8">
    <source>
        <dbReference type="PROSITE" id="PS51371"/>
    </source>
</evidence>
<dbReference type="InterPro" id="IPR005170">
    <property type="entry name" value="Transptr-assoc_dom"/>
</dbReference>
<evidence type="ECO:0000256" key="3">
    <source>
        <dbReference type="ARBA" id="ARBA00022475"/>
    </source>
</evidence>
<dbReference type="Gene3D" id="3.30.465.10">
    <property type="match status" value="1"/>
</dbReference>
<dbReference type="InterPro" id="IPR036318">
    <property type="entry name" value="FAD-bd_PCMH-like_sf"/>
</dbReference>
<dbReference type="SMART" id="SM01091">
    <property type="entry name" value="CorC_HlyC"/>
    <property type="match status" value="1"/>
</dbReference>
<evidence type="ECO:0000256" key="6">
    <source>
        <dbReference type="PROSITE-ProRule" id="PRU00703"/>
    </source>
</evidence>
<name>A0A7X1KYK9_9PSED</name>
<protein>
    <submittedName>
        <fullName evidence="9">TerC family protein</fullName>
    </submittedName>
</protein>
<dbReference type="InterPro" id="IPR005496">
    <property type="entry name" value="Integral_membrane_TerC"/>
</dbReference>
<dbReference type="InterPro" id="IPR000644">
    <property type="entry name" value="CBS_dom"/>
</dbReference>
<feature type="transmembrane region" description="Helical" evidence="7">
    <location>
        <begin position="125"/>
        <end position="148"/>
    </location>
</feature>
<keyword evidence="3" id="KW-1003">Cell membrane</keyword>
<comment type="caution">
    <text evidence="9">The sequence shown here is derived from an EMBL/GenBank/DDBJ whole genome shotgun (WGS) entry which is preliminary data.</text>
</comment>
<feature type="transmembrane region" description="Helical" evidence="7">
    <location>
        <begin position="46"/>
        <end position="68"/>
    </location>
</feature>
<evidence type="ECO:0000256" key="2">
    <source>
        <dbReference type="ARBA" id="ARBA00006337"/>
    </source>
</evidence>
<dbReference type="PANTHER" id="PTHR22777">
    <property type="entry name" value="HEMOLYSIN-RELATED"/>
    <property type="match status" value="1"/>
</dbReference>
<reference evidence="9 10" key="1">
    <citation type="submission" date="2020-08" db="EMBL/GenBank/DDBJ databases">
        <title>Pseudomonas sp. nov.</title>
        <authorList>
            <person name="Gieschler S."/>
            <person name="Fiedler G."/>
            <person name="Brinks E."/>
            <person name="Boehnlein C."/>
            <person name="Franz C.M.A.P."/>
            <person name="Kabisch J."/>
        </authorList>
    </citation>
    <scope>NUCLEOTIDE SEQUENCE [LARGE SCALE GENOMIC DNA]</scope>
    <source>
        <strain evidence="9 10">MBT-1</strain>
    </source>
</reference>
<dbReference type="InterPro" id="IPR016169">
    <property type="entry name" value="FAD-bd_PCMH_sub2"/>
</dbReference>
<dbReference type="SUPFAM" id="SSF56176">
    <property type="entry name" value="FAD-binding/transporter-associated domain-like"/>
    <property type="match status" value="1"/>
</dbReference>
<keyword evidence="10" id="KW-1185">Reference proteome</keyword>
<dbReference type="GO" id="GO:0050660">
    <property type="term" value="F:flavin adenine dinucleotide binding"/>
    <property type="evidence" value="ECO:0007669"/>
    <property type="project" value="InterPro"/>
</dbReference>
<dbReference type="Gene3D" id="3.10.580.10">
    <property type="entry name" value="CBS-domain"/>
    <property type="match status" value="1"/>
</dbReference>
<evidence type="ECO:0000256" key="4">
    <source>
        <dbReference type="ARBA" id="ARBA00022737"/>
    </source>
</evidence>